<dbReference type="Proteomes" id="UP000434036">
    <property type="component" value="Unassembled WGS sequence"/>
</dbReference>
<feature type="compositionally biased region" description="Acidic residues" evidence="1">
    <location>
        <begin position="103"/>
        <end position="115"/>
    </location>
</feature>
<organism evidence="3 4">
    <name type="scientific">Copranaerobaculum intestinale</name>
    <dbReference type="NCBI Taxonomy" id="2692629"/>
    <lineage>
        <taxon>Bacteria</taxon>
        <taxon>Bacillati</taxon>
        <taxon>Bacillota</taxon>
        <taxon>Erysipelotrichia</taxon>
        <taxon>Erysipelotrichales</taxon>
        <taxon>Erysipelotrichaceae</taxon>
        <taxon>Copranaerobaculum</taxon>
    </lineage>
</organism>
<accession>A0A6N8U430</accession>
<dbReference type="AlphaFoldDB" id="A0A6N8U430"/>
<keyword evidence="2" id="KW-0812">Transmembrane</keyword>
<feature type="transmembrane region" description="Helical" evidence="2">
    <location>
        <begin position="64"/>
        <end position="81"/>
    </location>
</feature>
<feature type="region of interest" description="Disordered" evidence="1">
    <location>
        <begin position="96"/>
        <end position="115"/>
    </location>
</feature>
<reference evidence="3 4" key="1">
    <citation type="submission" date="2019-12" db="EMBL/GenBank/DDBJ databases">
        <authorList>
            <person name="Yang R."/>
        </authorList>
    </citation>
    <scope>NUCLEOTIDE SEQUENCE [LARGE SCALE GENOMIC DNA]</scope>
    <source>
        <strain evidence="3 4">DONG20-135</strain>
    </source>
</reference>
<evidence type="ECO:0000256" key="1">
    <source>
        <dbReference type="SAM" id="MobiDB-lite"/>
    </source>
</evidence>
<keyword evidence="2" id="KW-0472">Membrane</keyword>
<reference evidence="3 4" key="2">
    <citation type="submission" date="2020-01" db="EMBL/GenBank/DDBJ databases">
        <title>Clostridiaceae sp. nov. isolated from the gut of human by culturomics.</title>
        <authorList>
            <person name="Chang Y."/>
        </authorList>
    </citation>
    <scope>NUCLEOTIDE SEQUENCE [LARGE SCALE GENOMIC DNA]</scope>
    <source>
        <strain evidence="3 4">DONG20-135</strain>
    </source>
</reference>
<evidence type="ECO:0000313" key="3">
    <source>
        <dbReference type="EMBL" id="MXQ72936.1"/>
    </source>
</evidence>
<keyword evidence="2" id="KW-1133">Transmembrane helix</keyword>
<proteinExistence type="predicted"/>
<gene>
    <name evidence="3" type="ORF">GSF08_03160</name>
</gene>
<dbReference type="RefSeq" id="WP_160624373.1">
    <property type="nucleotide sequence ID" value="NZ_WUUQ01000001.1"/>
</dbReference>
<keyword evidence="4" id="KW-1185">Reference proteome</keyword>
<dbReference type="EMBL" id="WUUQ01000001">
    <property type="protein sequence ID" value="MXQ72936.1"/>
    <property type="molecule type" value="Genomic_DNA"/>
</dbReference>
<comment type="caution">
    <text evidence="3">The sequence shown here is derived from an EMBL/GenBank/DDBJ whole genome shotgun (WGS) entry which is preliminary data.</text>
</comment>
<feature type="transmembrane region" description="Helical" evidence="2">
    <location>
        <begin position="12"/>
        <end position="32"/>
    </location>
</feature>
<evidence type="ECO:0000313" key="4">
    <source>
        <dbReference type="Proteomes" id="UP000434036"/>
    </source>
</evidence>
<protein>
    <submittedName>
        <fullName evidence="3">Uncharacterized protein</fullName>
    </submittedName>
</protein>
<sequence>MNKKKVSVPVITLYVLAVIFLLIGAFSVWHSYEYISGLVTTNGFSISDNMKDVCKYYFTECSSYFAYAFLLYTGGVIIDRLNNLAHPMKEAVELEMEARPQENEEVEEVEAEIVE</sequence>
<name>A0A6N8U430_9FIRM</name>
<evidence type="ECO:0000256" key="2">
    <source>
        <dbReference type="SAM" id="Phobius"/>
    </source>
</evidence>